<dbReference type="Proteomes" id="UP001319827">
    <property type="component" value="Chromosome"/>
</dbReference>
<reference evidence="1 2" key="2">
    <citation type="journal article" date="2021" name="Int. J. Syst. Evol. Microbiol.">
        <title>Isolation and Polyphasic Characterization of Desulfuromonas versatilis sp. Nov., an Electrogenic Bacteria Capable of Versatile Metabolism Isolated from a Graphene Oxide-Reducing Enrichment Culture.</title>
        <authorList>
            <person name="Xie L."/>
            <person name="Yoshida N."/>
            <person name="Ishii S."/>
            <person name="Meng L."/>
        </authorList>
    </citation>
    <scope>NUCLEOTIDE SEQUENCE [LARGE SCALE GENOMIC DNA]</scope>
    <source>
        <strain evidence="1 2">NIT-T3</strain>
    </source>
</reference>
<dbReference type="RefSeq" id="WP_221252025.1">
    <property type="nucleotide sequence ID" value="NZ_AP024355.1"/>
</dbReference>
<keyword evidence="2" id="KW-1185">Reference proteome</keyword>
<reference evidence="1 2" key="1">
    <citation type="journal article" date="2016" name="C (Basel)">
        <title>Selective Growth of and Electricity Production by Marine Exoelectrogenic Bacteria in Self-Aggregated Hydrogel of Microbially Reduced Graphene Oxide.</title>
        <authorList>
            <person name="Yoshida N."/>
            <person name="Goto Y."/>
            <person name="Miyata Y."/>
        </authorList>
    </citation>
    <scope>NUCLEOTIDE SEQUENCE [LARGE SCALE GENOMIC DNA]</scope>
    <source>
        <strain evidence="1 2">NIT-T3</strain>
    </source>
</reference>
<protein>
    <recommendedName>
        <fullName evidence="3">Transcription factor zinc-finger domain-containing protein</fullName>
    </recommendedName>
</protein>
<evidence type="ECO:0000313" key="1">
    <source>
        <dbReference type="EMBL" id="BCR04567.1"/>
    </source>
</evidence>
<dbReference type="EMBL" id="AP024355">
    <property type="protein sequence ID" value="BCR04567.1"/>
    <property type="molecule type" value="Genomic_DNA"/>
</dbReference>
<evidence type="ECO:0000313" key="2">
    <source>
        <dbReference type="Proteomes" id="UP001319827"/>
    </source>
</evidence>
<accession>A0ABN6DXL4</accession>
<organism evidence="1 2">
    <name type="scientific">Desulfuromonas versatilis</name>
    <dbReference type="NCBI Taxonomy" id="2802975"/>
    <lineage>
        <taxon>Bacteria</taxon>
        <taxon>Pseudomonadati</taxon>
        <taxon>Thermodesulfobacteriota</taxon>
        <taxon>Desulfuromonadia</taxon>
        <taxon>Desulfuromonadales</taxon>
        <taxon>Desulfuromonadaceae</taxon>
        <taxon>Desulfuromonas</taxon>
    </lineage>
</organism>
<proteinExistence type="predicted"/>
<sequence>MTETRCSECNSLFPEDELLIREDDGKPVCEDCSGLITGEDLGCQYEETG</sequence>
<gene>
    <name evidence="1" type="ORF">DESUT3_16360</name>
</gene>
<name>A0ABN6DXL4_9BACT</name>
<evidence type="ECO:0008006" key="3">
    <source>
        <dbReference type="Google" id="ProtNLM"/>
    </source>
</evidence>